<feature type="transmembrane region" description="Helical" evidence="1">
    <location>
        <begin position="123"/>
        <end position="144"/>
    </location>
</feature>
<feature type="transmembrane region" description="Helical" evidence="1">
    <location>
        <begin position="150"/>
        <end position="175"/>
    </location>
</feature>
<dbReference type="Proteomes" id="UP000316968">
    <property type="component" value="Chromosome"/>
</dbReference>
<dbReference type="KEGG" id="saca:FFV09_06180"/>
<proteinExistence type="predicted"/>
<dbReference type="OrthoDB" id="8017424at2"/>
<dbReference type="AlphaFoldDB" id="A0A4Y6UTS4"/>
<accession>A0A4Y6UTS4</accession>
<keyword evidence="1" id="KW-0812">Transmembrane</keyword>
<evidence type="ECO:0000256" key="1">
    <source>
        <dbReference type="SAM" id="Phobius"/>
    </source>
</evidence>
<dbReference type="InterPro" id="IPR017195">
    <property type="entry name" value="ABC_thiamin-permease_prd"/>
</dbReference>
<gene>
    <name evidence="2" type="ORF">FFV09_06180</name>
</gene>
<keyword evidence="1" id="KW-1133">Transmembrane helix</keyword>
<protein>
    <submittedName>
        <fullName evidence="2">Thiamine ABC transporter permease</fullName>
    </submittedName>
</protein>
<evidence type="ECO:0000313" key="2">
    <source>
        <dbReference type="EMBL" id="QDH20484.1"/>
    </source>
</evidence>
<dbReference type="RefSeq" id="WP_141446989.1">
    <property type="nucleotide sequence ID" value="NZ_CP041217.1"/>
</dbReference>
<dbReference type="Pfam" id="PF09819">
    <property type="entry name" value="ABC_cobalt"/>
    <property type="match status" value="1"/>
</dbReference>
<reference evidence="2 3" key="1">
    <citation type="submission" date="2019-06" db="EMBL/GenBank/DDBJ databases">
        <title>Saccharibacillus brassicae sp. nov., an endophytic bacterium isolated from Chinese cabbage seeds (Brassica pekinensis).</title>
        <authorList>
            <person name="Jiang L."/>
            <person name="Lee J."/>
            <person name="Kim S.W."/>
        </authorList>
    </citation>
    <scope>NUCLEOTIDE SEQUENCE [LARGE SCALE GENOMIC DNA]</scope>
    <source>
        <strain evidence="3">KCTC 43072 / ATSA2</strain>
    </source>
</reference>
<organism evidence="2 3">
    <name type="scientific">Saccharibacillus brassicae</name>
    <dbReference type="NCBI Taxonomy" id="2583377"/>
    <lineage>
        <taxon>Bacteria</taxon>
        <taxon>Bacillati</taxon>
        <taxon>Bacillota</taxon>
        <taxon>Bacilli</taxon>
        <taxon>Bacillales</taxon>
        <taxon>Paenibacillaceae</taxon>
        <taxon>Saccharibacillus</taxon>
    </lineage>
</organism>
<sequence length="203" mass="21800">MGIKSEKAPSRRKGLTLTDVLVTVVVSLVLGVVYHLWASVSSIAGLLFVQSDELVYGMWFAASTLAFLLIRKPGVALIAEIAAAHLEIAFGSAYGIQLLLYSVVQGLGAELVFAAFRYRSTSAFVAGLAGIAAAAGSLLADIYYGYVTEYATWLLILKYSLRTISGFVIAGYLMYGLAKLLEKAGVTQSLRPVERKEYDALDS</sequence>
<dbReference type="PIRSF" id="PIRSF037394">
    <property type="entry name" value="ABC_thiamine-permease_YkoE_prd"/>
    <property type="match status" value="1"/>
</dbReference>
<feature type="transmembrane region" description="Helical" evidence="1">
    <location>
        <begin position="54"/>
        <end position="70"/>
    </location>
</feature>
<feature type="transmembrane region" description="Helical" evidence="1">
    <location>
        <begin position="20"/>
        <end position="48"/>
    </location>
</feature>
<evidence type="ECO:0000313" key="3">
    <source>
        <dbReference type="Proteomes" id="UP000316968"/>
    </source>
</evidence>
<dbReference type="EMBL" id="CP041217">
    <property type="protein sequence ID" value="QDH20484.1"/>
    <property type="molecule type" value="Genomic_DNA"/>
</dbReference>
<name>A0A4Y6UTS4_SACBS</name>
<keyword evidence="3" id="KW-1185">Reference proteome</keyword>
<keyword evidence="1" id="KW-0472">Membrane</keyword>